<keyword evidence="6" id="KW-1185">Reference proteome</keyword>
<feature type="compositionally biased region" description="Low complexity" evidence="2">
    <location>
        <begin position="1421"/>
        <end position="1431"/>
    </location>
</feature>
<feature type="region of interest" description="Disordered" evidence="2">
    <location>
        <begin position="1135"/>
        <end position="1184"/>
    </location>
</feature>
<feature type="compositionally biased region" description="Low complexity" evidence="2">
    <location>
        <begin position="425"/>
        <end position="440"/>
    </location>
</feature>
<feature type="compositionally biased region" description="Low complexity" evidence="2">
    <location>
        <begin position="148"/>
        <end position="161"/>
    </location>
</feature>
<feature type="region of interest" description="Disordered" evidence="2">
    <location>
        <begin position="1336"/>
        <end position="1359"/>
    </location>
</feature>
<feature type="region of interest" description="Disordered" evidence="2">
    <location>
        <begin position="228"/>
        <end position="313"/>
    </location>
</feature>
<feature type="region of interest" description="Disordered" evidence="2">
    <location>
        <begin position="1294"/>
        <end position="1318"/>
    </location>
</feature>
<feature type="compositionally biased region" description="Low complexity" evidence="2">
    <location>
        <begin position="74"/>
        <end position="83"/>
    </location>
</feature>
<evidence type="ECO:0000313" key="6">
    <source>
        <dbReference type="Proteomes" id="UP000235965"/>
    </source>
</evidence>
<name>A0A2J7R211_9NEOP</name>
<dbReference type="SMART" id="SM00324">
    <property type="entry name" value="RhoGAP"/>
    <property type="match status" value="1"/>
</dbReference>
<feature type="compositionally biased region" description="Polar residues" evidence="2">
    <location>
        <begin position="727"/>
        <end position="756"/>
    </location>
</feature>
<reference evidence="5 6" key="1">
    <citation type="submission" date="2017-12" db="EMBL/GenBank/DDBJ databases">
        <title>Hemimetabolous genomes reveal molecular basis of termite eusociality.</title>
        <authorList>
            <person name="Harrison M.C."/>
            <person name="Jongepier E."/>
            <person name="Robertson H.M."/>
            <person name="Arning N."/>
            <person name="Bitard-Feildel T."/>
            <person name="Chao H."/>
            <person name="Childers C.P."/>
            <person name="Dinh H."/>
            <person name="Doddapaneni H."/>
            <person name="Dugan S."/>
            <person name="Gowin J."/>
            <person name="Greiner C."/>
            <person name="Han Y."/>
            <person name="Hu H."/>
            <person name="Hughes D.S.T."/>
            <person name="Huylmans A.-K."/>
            <person name="Kemena C."/>
            <person name="Kremer L.P.M."/>
            <person name="Lee S.L."/>
            <person name="Lopez-Ezquerra A."/>
            <person name="Mallet L."/>
            <person name="Monroy-Kuhn J.M."/>
            <person name="Moser A."/>
            <person name="Murali S.C."/>
            <person name="Muzny D.M."/>
            <person name="Otani S."/>
            <person name="Piulachs M.-D."/>
            <person name="Poelchau M."/>
            <person name="Qu J."/>
            <person name="Schaub F."/>
            <person name="Wada-Katsumata A."/>
            <person name="Worley K.C."/>
            <person name="Xie Q."/>
            <person name="Ylla G."/>
            <person name="Poulsen M."/>
            <person name="Gibbs R.A."/>
            <person name="Schal C."/>
            <person name="Richards S."/>
            <person name="Belles X."/>
            <person name="Korb J."/>
            <person name="Bornberg-Bauer E."/>
        </authorList>
    </citation>
    <scope>NUCLEOTIDE SEQUENCE [LARGE SCALE GENOMIC DNA]</scope>
    <source>
        <tissue evidence="5">Whole body</tissue>
    </source>
</reference>
<dbReference type="EMBL" id="NEVH01008201">
    <property type="protein sequence ID" value="PNF34876.1"/>
    <property type="molecule type" value="Genomic_DNA"/>
</dbReference>
<feature type="region of interest" description="Disordered" evidence="2">
    <location>
        <begin position="425"/>
        <end position="452"/>
    </location>
</feature>
<evidence type="ECO:0000259" key="4">
    <source>
        <dbReference type="PROSITE" id="PS50238"/>
    </source>
</evidence>
<dbReference type="SUPFAM" id="SSF50729">
    <property type="entry name" value="PH domain-like"/>
    <property type="match status" value="1"/>
</dbReference>
<dbReference type="InterPro" id="IPR008936">
    <property type="entry name" value="Rho_GTPase_activation_prot"/>
</dbReference>
<feature type="region of interest" description="Disordered" evidence="2">
    <location>
        <begin position="1596"/>
        <end position="1619"/>
    </location>
</feature>
<dbReference type="FunFam" id="1.10.555.10:FF:000058">
    <property type="entry name" value="GTPase-activating protein pac-1"/>
    <property type="match status" value="1"/>
</dbReference>
<evidence type="ECO:0000256" key="2">
    <source>
        <dbReference type="SAM" id="MobiDB-lite"/>
    </source>
</evidence>
<feature type="compositionally biased region" description="Basic and acidic residues" evidence="2">
    <location>
        <begin position="1069"/>
        <end position="1083"/>
    </location>
</feature>
<feature type="compositionally biased region" description="Basic and acidic residues" evidence="2">
    <location>
        <begin position="291"/>
        <end position="307"/>
    </location>
</feature>
<dbReference type="OrthoDB" id="6281275at2759"/>
<dbReference type="SUPFAM" id="SSF48350">
    <property type="entry name" value="GTPase activation domain, GAP"/>
    <property type="match status" value="1"/>
</dbReference>
<feature type="compositionally biased region" description="Polar residues" evidence="2">
    <location>
        <begin position="1"/>
        <end position="18"/>
    </location>
</feature>
<dbReference type="Gene3D" id="2.30.29.30">
    <property type="entry name" value="Pleckstrin-homology domain (PH domain)/Phosphotyrosine-binding domain (PTB)"/>
    <property type="match status" value="1"/>
</dbReference>
<feature type="compositionally biased region" description="Low complexity" evidence="2">
    <location>
        <begin position="1301"/>
        <end position="1313"/>
    </location>
</feature>
<feature type="region of interest" description="Disordered" evidence="2">
    <location>
        <begin position="1"/>
        <end position="26"/>
    </location>
</feature>
<dbReference type="Proteomes" id="UP000235965">
    <property type="component" value="Unassembled WGS sequence"/>
</dbReference>
<dbReference type="SMART" id="SM00233">
    <property type="entry name" value="PH"/>
    <property type="match status" value="1"/>
</dbReference>
<dbReference type="PANTHER" id="PTHR23175:SF23">
    <property type="entry name" value="PDZ DOMAIN-CONTAINING PROTEIN"/>
    <property type="match status" value="1"/>
</dbReference>
<dbReference type="InterPro" id="IPR011993">
    <property type="entry name" value="PH-like_dom_sf"/>
</dbReference>
<feature type="region of interest" description="Disordered" evidence="2">
    <location>
        <begin position="1051"/>
        <end position="1099"/>
    </location>
</feature>
<feature type="domain" description="PH" evidence="3">
    <location>
        <begin position="558"/>
        <end position="681"/>
    </location>
</feature>
<feature type="compositionally biased region" description="Basic residues" evidence="2">
    <location>
        <begin position="757"/>
        <end position="768"/>
    </location>
</feature>
<dbReference type="Pfam" id="PF15410">
    <property type="entry name" value="PH_9"/>
    <property type="match status" value="1"/>
</dbReference>
<sequence length="1664" mass="180745">MPVSPSTSVAGNSSNGSTVCVRHSSGGKGSFVTTLTRIHENIPVSDPGASGEHYTSAAFSDGAKEVSHVGGGSSSLPSTLPSSQPVAAAAADSGVQYPRSISTPSEGIGNQNPSHVHPMLQLVSKRARQFETGVLGEEEGPPNDRTSLYRSELSRLSSKRSVPNVAVRKREFESRSTSSGASGGARDGRRMNRDSRSLESAAVAHTRKYGLSTTGSILSGNRLIPVGSKHLHCEPPHEFSERKTDPPSSENQDERNEPVKLRARSNSAESWAAVAGSASRQEAVRNTLEWPRSRDDDHGDVANEPQRHKAVRQDSYLAAVRTPVTAERMARLLKRHGALPMDEHEEMDSLTPPVSPSTVPIPATPAERPNQLPIAHPLRPAEPQPVTSSPTCGVEDGDTNEAHDGIGKLVAALNDISPVPVSTIPSTVSSESSNVVTTASPDTSGVVRRQKNTTVSEEERLVRRVSYLKATWGDRMHVDSDLDLSDTESPRMQLRSAYRRWRPPLFPDDIQRLKRLFEEAASPSPQPTRAPARQRQCSVIGTEPSTVETLRPECNKENLVREGWLHCKITLVDGKRAGDRSWKQVWAVLRGHILCLYKEKRDSQQQQQQHTPLNVTDNLSEQQSTSSAVDVRCSQVDIADNYTKKKHVLRLNTLSGSELLLQAEDADNMVQWIHALQAQANEKENCSSGGSSRQQQKSSQSTGAVSGGGNSRLSPLPTHKGIRKLTSFHNRSPTGQSPVNKTRKPSQTDQIPSPKTKTWRGRVAKQLRRIQQGSGSPNSPTAPHPEGVTIGIPLEDCPQSSFSEFVPLLVELCTHIVEMRGLDIIGIYRVPGNTAAVTSLSEGLRKGFDNISLQDPRWNDVNVISSLLKLFFRKLPDALLTSELYPLFIEADKIEDPGKRVITIKKLLHDLPDHHFETLKFLLLHLKKVVEHSTTNKMEARNLAIVFGPTLVRTADNNMVTLVTDMSHQCRIVESLISHVDWFISDDESDDFSNFPFSLPLDSAELEPAAANHNLLLSNIQKVEGMKADSPNKDISAKDIVSSIISAANRKMQKAKSRKGGSGGGAMIEDSKETSGEGKENMDSKQQTSESKVTKHKECVSAVENNDPSASTVASSIFESVVFSGNIVKSIHTGEEDDVAVSSELPDRSSTQEESAGRELRADSRSCRLESSRKNEEQQQPFRQDGVIVGNDEVTIRTYAGLSATTQERIRRFERETKAMLQRDLPRRRDAEWREAEKRRIEMELRQAKHDMESEDLLDEIADNPSDITKKMTNMTNVLERDKKCAVGDSSKYASSTGCRLSSSPLLPSSAPSNNLTSMKSEFPSSPFLMSRSNSVISSADQGNSQTSVGSTQNPVHKDKASALQKFTRTKKVGTTHIFPDSPKNLGGDRNCNADGSSSSTDVVAVRSSASLLPGRSNAESSSTALGSGGSLTQSTVAVTLPQSSASSQRMLRRGNSAENLHASVQQHATCRLETQKGAPPPNGTLKKLKTGKEQLELASPLLSSKPPSPLTGSLRCGSLDSLQEAYGSERPQSDISDDGSDLLVSLTSTFDQKLKSLLSGTTTTAAAATTVGAATDTTPATETNISLEHSKLLQENEIEENGGNDKSLPVSAGGSSEMSKNNLLETSAIICTNEESISVQPTVTFTPTYTALFRDPSLHRRKS</sequence>
<organism evidence="5 6">
    <name type="scientific">Cryptotermes secundus</name>
    <dbReference type="NCBI Taxonomy" id="105785"/>
    <lineage>
        <taxon>Eukaryota</taxon>
        <taxon>Metazoa</taxon>
        <taxon>Ecdysozoa</taxon>
        <taxon>Arthropoda</taxon>
        <taxon>Hexapoda</taxon>
        <taxon>Insecta</taxon>
        <taxon>Pterygota</taxon>
        <taxon>Neoptera</taxon>
        <taxon>Polyneoptera</taxon>
        <taxon>Dictyoptera</taxon>
        <taxon>Blattodea</taxon>
        <taxon>Blattoidea</taxon>
        <taxon>Termitoidae</taxon>
        <taxon>Kalotermitidae</taxon>
        <taxon>Cryptotermitinae</taxon>
        <taxon>Cryptotermes</taxon>
    </lineage>
</organism>
<dbReference type="PROSITE" id="PS50003">
    <property type="entry name" value="PH_DOMAIN"/>
    <property type="match status" value="1"/>
</dbReference>
<protein>
    <recommendedName>
        <fullName evidence="7">Rho GTPase-activating protein 21</fullName>
    </recommendedName>
</protein>
<evidence type="ECO:0000256" key="1">
    <source>
        <dbReference type="ARBA" id="ARBA00022468"/>
    </source>
</evidence>
<feature type="non-terminal residue" evidence="5">
    <location>
        <position position="1664"/>
    </location>
</feature>
<feature type="compositionally biased region" description="Low complexity" evidence="2">
    <location>
        <begin position="687"/>
        <end position="701"/>
    </location>
</feature>
<dbReference type="PANTHER" id="PTHR23175">
    <property type="entry name" value="PDZ DOMAIN-CONTAINING PROTEIN"/>
    <property type="match status" value="1"/>
</dbReference>
<feature type="compositionally biased region" description="Polar residues" evidence="2">
    <location>
        <begin position="1336"/>
        <end position="1355"/>
    </location>
</feature>
<feature type="compositionally biased region" description="Polar residues" evidence="2">
    <location>
        <begin position="99"/>
        <end position="114"/>
    </location>
</feature>
<evidence type="ECO:0008006" key="7">
    <source>
        <dbReference type="Google" id="ProtNLM"/>
    </source>
</evidence>
<feature type="region of interest" description="Disordered" evidence="2">
    <location>
        <begin position="133"/>
        <end position="201"/>
    </location>
</feature>
<dbReference type="InterPro" id="IPR001849">
    <property type="entry name" value="PH_domain"/>
</dbReference>
<feature type="region of interest" description="Disordered" evidence="2">
    <location>
        <begin position="1374"/>
        <end position="1431"/>
    </location>
</feature>
<dbReference type="GO" id="GO:0005096">
    <property type="term" value="F:GTPase activator activity"/>
    <property type="evidence" value="ECO:0007669"/>
    <property type="project" value="UniProtKB-KW"/>
</dbReference>
<dbReference type="Pfam" id="PF00620">
    <property type="entry name" value="RhoGAP"/>
    <property type="match status" value="1"/>
</dbReference>
<feature type="compositionally biased region" description="Basic and acidic residues" evidence="2">
    <location>
        <begin position="1145"/>
        <end position="1177"/>
    </location>
</feature>
<keyword evidence="1" id="KW-0343">GTPase activation</keyword>
<feature type="compositionally biased region" description="Polar residues" evidence="2">
    <location>
        <begin position="769"/>
        <end position="781"/>
    </location>
</feature>
<feature type="region of interest" description="Disordered" evidence="2">
    <location>
        <begin position="683"/>
        <end position="790"/>
    </location>
</feature>
<dbReference type="Gene3D" id="1.10.555.10">
    <property type="entry name" value="Rho GTPase activation protein"/>
    <property type="match status" value="1"/>
</dbReference>
<comment type="caution">
    <text evidence="5">The sequence shown here is derived from an EMBL/GenBank/DDBJ whole genome shotgun (WGS) entry which is preliminary data.</text>
</comment>
<accession>A0A2J7R211</accession>
<dbReference type="InterPro" id="IPR000198">
    <property type="entry name" value="RhoGAP_dom"/>
</dbReference>
<feature type="domain" description="Rho-GAP" evidence="4">
    <location>
        <begin position="792"/>
        <end position="984"/>
    </location>
</feature>
<feature type="compositionally biased region" description="Basic and acidic residues" evidence="2">
    <location>
        <begin position="231"/>
        <end position="245"/>
    </location>
</feature>
<feature type="region of interest" description="Disordered" evidence="2">
    <location>
        <begin position="64"/>
        <end position="114"/>
    </location>
</feature>
<evidence type="ECO:0000313" key="5">
    <source>
        <dbReference type="EMBL" id="PNF34876.1"/>
    </source>
</evidence>
<dbReference type="PROSITE" id="PS50238">
    <property type="entry name" value="RHOGAP"/>
    <property type="match status" value="1"/>
</dbReference>
<feature type="compositionally biased region" description="Basic and acidic residues" evidence="2">
    <location>
        <begin position="186"/>
        <end position="197"/>
    </location>
</feature>
<evidence type="ECO:0000259" key="3">
    <source>
        <dbReference type="PROSITE" id="PS50003"/>
    </source>
</evidence>
<dbReference type="InterPro" id="IPR041681">
    <property type="entry name" value="PH_9"/>
</dbReference>
<proteinExistence type="predicted"/>
<gene>
    <name evidence="5" type="ORF">B7P43_G03117</name>
</gene>
<dbReference type="GO" id="GO:0007165">
    <property type="term" value="P:signal transduction"/>
    <property type="evidence" value="ECO:0007669"/>
    <property type="project" value="InterPro"/>
</dbReference>